<keyword evidence="2" id="KW-1185">Reference proteome</keyword>
<dbReference type="OrthoDB" id="163621at2759"/>
<protein>
    <submittedName>
        <fullName evidence="1">Uncharacterized protein</fullName>
    </submittedName>
</protein>
<organism evidence="1 2">
    <name type="scientific">Phytophthora palmivora</name>
    <dbReference type="NCBI Taxonomy" id="4796"/>
    <lineage>
        <taxon>Eukaryota</taxon>
        <taxon>Sar</taxon>
        <taxon>Stramenopiles</taxon>
        <taxon>Oomycota</taxon>
        <taxon>Peronosporomycetes</taxon>
        <taxon>Peronosporales</taxon>
        <taxon>Peronosporaceae</taxon>
        <taxon>Phytophthora</taxon>
    </lineage>
</organism>
<reference evidence="1 2" key="1">
    <citation type="journal article" date="2017" name="Genome Biol. Evol.">
        <title>Phytophthora megakarya and P. palmivora, closely related causal agents of cacao black pod rot, underwent increases in genome sizes and gene numbers by different mechanisms.</title>
        <authorList>
            <person name="Ali S.S."/>
            <person name="Shao J."/>
            <person name="Lary D.J."/>
            <person name="Kronmiller B."/>
            <person name="Shen D."/>
            <person name="Strem M.D."/>
            <person name="Amoako-Attah I."/>
            <person name="Akrofi A.Y."/>
            <person name="Begoude B.A."/>
            <person name="Ten Hoopen G.M."/>
            <person name="Coulibaly K."/>
            <person name="Kebe B.I."/>
            <person name="Melnick R.L."/>
            <person name="Guiltinan M.J."/>
            <person name="Tyler B.M."/>
            <person name="Meinhardt L.W."/>
            <person name="Bailey B.A."/>
        </authorList>
    </citation>
    <scope>NUCLEOTIDE SEQUENCE [LARGE SCALE GENOMIC DNA]</scope>
    <source>
        <strain evidence="2">sbr112.9</strain>
    </source>
</reference>
<dbReference type="Proteomes" id="UP000237271">
    <property type="component" value="Unassembled WGS sequence"/>
</dbReference>
<evidence type="ECO:0000313" key="2">
    <source>
        <dbReference type="Proteomes" id="UP000237271"/>
    </source>
</evidence>
<dbReference type="AlphaFoldDB" id="A0A2P4YEG7"/>
<accession>A0A2P4YEG7</accession>
<gene>
    <name evidence="1" type="ORF">PHPALM_6567</name>
</gene>
<name>A0A2P4YEG7_9STRA</name>
<comment type="caution">
    <text evidence="1">The sequence shown here is derived from an EMBL/GenBank/DDBJ whole genome shotgun (WGS) entry which is preliminary data.</text>
</comment>
<dbReference type="EMBL" id="NCKW01003499">
    <property type="protein sequence ID" value="POM76222.1"/>
    <property type="molecule type" value="Genomic_DNA"/>
</dbReference>
<evidence type="ECO:0000313" key="1">
    <source>
        <dbReference type="EMBL" id="POM76222.1"/>
    </source>
</evidence>
<proteinExistence type="predicted"/>
<sequence length="189" mass="21564">MSVVKSVVNSGEPRILNDLARYTFEKKVGEVSDSDIMAGVDKKCSTMLNPHASVVEDVFRKTLKLNRHEQDTVNRAMAYFVNLDRLVEEHGLTGVLGPEKLINAEDGKHRRKDRCKILMDNLAPRVFKTDIKDIVSIQHCQAKTNDVQLHWLMGNRAAAFLLIVLRKNDYAKKPEIKRSDGGKEYQRLF</sequence>